<dbReference type="EMBL" id="FNTI01000001">
    <property type="protein sequence ID" value="SEC49502.1"/>
    <property type="molecule type" value="Genomic_DNA"/>
</dbReference>
<organism evidence="2 3">
    <name type="scientific">Bradyrhizobium lablabi</name>
    <dbReference type="NCBI Taxonomy" id="722472"/>
    <lineage>
        <taxon>Bacteria</taxon>
        <taxon>Pseudomonadati</taxon>
        <taxon>Pseudomonadota</taxon>
        <taxon>Alphaproteobacteria</taxon>
        <taxon>Hyphomicrobiales</taxon>
        <taxon>Nitrobacteraceae</taxon>
        <taxon>Bradyrhizobium</taxon>
    </lineage>
</organism>
<dbReference type="RefSeq" id="WP_074817535.1">
    <property type="nucleotide sequence ID" value="NZ_FNTI01000001.1"/>
</dbReference>
<gene>
    <name evidence="2" type="ORF">SAMN05444171_1551</name>
</gene>
<dbReference type="OrthoDB" id="8245400at2"/>
<dbReference type="Proteomes" id="UP000183208">
    <property type="component" value="Unassembled WGS sequence"/>
</dbReference>
<protein>
    <submittedName>
        <fullName evidence="2">Uncharacterized protein</fullName>
    </submittedName>
</protein>
<proteinExistence type="predicted"/>
<accession>A0A1H4SZ90</accession>
<dbReference type="AlphaFoldDB" id="A0A1H4SZ90"/>
<evidence type="ECO:0000256" key="1">
    <source>
        <dbReference type="SAM" id="MobiDB-lite"/>
    </source>
</evidence>
<name>A0A1H4SZ90_9BRAD</name>
<evidence type="ECO:0000313" key="2">
    <source>
        <dbReference type="EMBL" id="SEC49502.1"/>
    </source>
</evidence>
<sequence>MTGKYAPPAVTIRSYPDSPICDVLVVVRDQEMILRCSDYRQATQWARLERKTYKIPEPDTGFPANEEADDLPLFLRSDRN</sequence>
<reference evidence="2 3" key="1">
    <citation type="submission" date="2016-10" db="EMBL/GenBank/DDBJ databases">
        <authorList>
            <person name="de Groot N.N."/>
        </authorList>
    </citation>
    <scope>NUCLEOTIDE SEQUENCE [LARGE SCALE GENOMIC DNA]</scope>
    <source>
        <strain evidence="2 3">GAS522</strain>
    </source>
</reference>
<feature type="region of interest" description="Disordered" evidence="1">
    <location>
        <begin position="56"/>
        <end position="80"/>
    </location>
</feature>
<evidence type="ECO:0000313" key="3">
    <source>
        <dbReference type="Proteomes" id="UP000183208"/>
    </source>
</evidence>